<dbReference type="RefSeq" id="XP_040682950.1">
    <property type="nucleotide sequence ID" value="XM_040819685.1"/>
</dbReference>
<keyword evidence="4" id="KW-1185">Reference proteome</keyword>
<dbReference type="OrthoDB" id="3250044at2759"/>
<dbReference type="STRING" id="1081103.A0A0B2X8M6"/>
<dbReference type="PANTHER" id="PTHR21310">
    <property type="entry name" value="AMINOGLYCOSIDE PHOSPHOTRANSFERASE-RELATED-RELATED"/>
    <property type="match status" value="1"/>
</dbReference>
<evidence type="ECO:0000256" key="1">
    <source>
        <dbReference type="SAM" id="MobiDB-lite"/>
    </source>
</evidence>
<comment type="caution">
    <text evidence="3">The sequence shown here is derived from an EMBL/GenBank/DDBJ whole genome shotgun (WGS) entry which is preliminary data.</text>
</comment>
<dbReference type="GO" id="GO:0016740">
    <property type="term" value="F:transferase activity"/>
    <property type="evidence" value="ECO:0007669"/>
    <property type="project" value="UniProtKB-KW"/>
</dbReference>
<evidence type="ECO:0000259" key="2">
    <source>
        <dbReference type="Pfam" id="PF01636"/>
    </source>
</evidence>
<reference evidence="3 4" key="1">
    <citation type="journal article" date="2014" name="Proc. Natl. Acad. Sci. U.S.A.">
        <title>Trajectory and genomic determinants of fungal-pathogen speciation and host adaptation.</title>
        <authorList>
            <person name="Hu X."/>
            <person name="Xiao G."/>
            <person name="Zheng P."/>
            <person name="Shang Y."/>
            <person name="Su Y."/>
            <person name="Zhang X."/>
            <person name="Liu X."/>
            <person name="Zhan S."/>
            <person name="St Leger R.J."/>
            <person name="Wang C."/>
        </authorList>
    </citation>
    <scope>NUCLEOTIDE SEQUENCE [LARGE SCALE GENOMIC DNA]</scope>
    <source>
        <strain evidence="3 4">ARSEF 1941</strain>
    </source>
</reference>
<protein>
    <submittedName>
        <fullName evidence="3">Aminoglycoside phosphotransferase</fullName>
    </submittedName>
</protein>
<dbReference type="AlphaFoldDB" id="A0A0B2X8M6"/>
<accession>A0A0B2X8M6</accession>
<dbReference type="InterPro" id="IPR051678">
    <property type="entry name" value="AGP_Transferase"/>
</dbReference>
<dbReference type="InterPro" id="IPR011009">
    <property type="entry name" value="Kinase-like_dom_sf"/>
</dbReference>
<evidence type="ECO:0000313" key="3">
    <source>
        <dbReference type="EMBL" id="KHO01885.1"/>
    </source>
</evidence>
<dbReference type="GeneID" id="63735341"/>
<dbReference type="HOGENOM" id="CLU_058485_0_0_1"/>
<organism evidence="3 4">
    <name type="scientific">Metarhizium album (strain ARSEF 1941)</name>
    <dbReference type="NCBI Taxonomy" id="1081103"/>
    <lineage>
        <taxon>Eukaryota</taxon>
        <taxon>Fungi</taxon>
        <taxon>Dikarya</taxon>
        <taxon>Ascomycota</taxon>
        <taxon>Pezizomycotina</taxon>
        <taxon>Sordariomycetes</taxon>
        <taxon>Hypocreomycetidae</taxon>
        <taxon>Hypocreales</taxon>
        <taxon>Clavicipitaceae</taxon>
        <taxon>Metarhizium</taxon>
    </lineage>
</organism>
<feature type="region of interest" description="Disordered" evidence="1">
    <location>
        <begin position="353"/>
        <end position="381"/>
    </location>
</feature>
<dbReference type="EMBL" id="AZHE01000001">
    <property type="protein sequence ID" value="KHO01885.1"/>
    <property type="molecule type" value="Genomic_DNA"/>
</dbReference>
<dbReference type="Proteomes" id="UP000030816">
    <property type="component" value="Unassembled WGS sequence"/>
</dbReference>
<proteinExistence type="predicted"/>
<keyword evidence="3" id="KW-0808">Transferase</keyword>
<feature type="domain" description="Aminoglycoside phosphotransferase" evidence="2">
    <location>
        <begin position="80"/>
        <end position="248"/>
    </location>
</feature>
<evidence type="ECO:0000313" key="4">
    <source>
        <dbReference type="Proteomes" id="UP000030816"/>
    </source>
</evidence>
<sequence length="381" mass="42325">MSEKVYMNKEWHGLPVPEYITTPLPTAAELVHLCNKTHELGYTSSLTYPPDAKCPTYWIKYGSSVIWNELASTKMAYEGLRSLGSPVRVPAVYYGCRLAIPHKDNPSRVPVYRTYLVMEYVKGQTAEQLLQDAGHDEEKKDSTYKQIAFALSELHRIPVPEGARPAAVNGGRIRHELFDENQASLHYRNVTELEDHFNLILSLTKARSRVENLAREPMVFCYSDVWLGNFMFDDEGAITVVDLEDASILPSSFSRFVLAGTRAKIDRDISDMVVVPKTEGVDNTTALFAVARPMVTGSGSLATAGRKLLGNYERDEPDQVHKVVKDAQGLPVIFAIEPTSPLQYPTFTGPPSPLPLQPCLPPEAGEACRPPPPLWLGKGQQ</sequence>
<dbReference type="Gene3D" id="3.90.1200.10">
    <property type="match status" value="1"/>
</dbReference>
<dbReference type="Pfam" id="PF01636">
    <property type="entry name" value="APH"/>
    <property type="match status" value="1"/>
</dbReference>
<gene>
    <name evidence="3" type="ORF">MAM_00886</name>
</gene>
<name>A0A0B2X8M6_METAS</name>
<dbReference type="SUPFAM" id="SSF56112">
    <property type="entry name" value="Protein kinase-like (PK-like)"/>
    <property type="match status" value="1"/>
</dbReference>
<dbReference type="InterPro" id="IPR002575">
    <property type="entry name" value="Aminoglycoside_PTrfase"/>
</dbReference>